<comment type="similarity">
    <text evidence="2">Belongs to the major facilitator superfamily. Nitrate/nitrite porter (TC 2.A.1.8) family.</text>
</comment>
<evidence type="ECO:0000256" key="5">
    <source>
        <dbReference type="ARBA" id="ARBA00023063"/>
    </source>
</evidence>
<feature type="transmembrane region" description="Helical" evidence="7">
    <location>
        <begin position="81"/>
        <end position="101"/>
    </location>
</feature>
<accession>A0A1Y0C0E4</accession>
<feature type="transmembrane region" description="Helical" evidence="7">
    <location>
        <begin position="245"/>
        <end position="269"/>
    </location>
</feature>
<protein>
    <submittedName>
        <fullName evidence="9">MFS transporter</fullName>
    </submittedName>
</protein>
<organism evidence="9 10">
    <name type="scientific">Mycobacterium dioxanotrophicus</name>
    <dbReference type="NCBI Taxonomy" id="482462"/>
    <lineage>
        <taxon>Bacteria</taxon>
        <taxon>Bacillati</taxon>
        <taxon>Actinomycetota</taxon>
        <taxon>Actinomycetes</taxon>
        <taxon>Mycobacteriales</taxon>
        <taxon>Mycobacteriaceae</taxon>
        <taxon>Mycobacterium</taxon>
    </lineage>
</organism>
<feature type="transmembrane region" description="Helical" evidence="7">
    <location>
        <begin position="281"/>
        <end position="299"/>
    </location>
</feature>
<sequence length="405" mass="41955">MTSAATVNGTAPGVNLALATWVSAINFWAWNMIGPLSTTYAHDMRLSSTEASLLVATPILVGSLGRIVIGSLTDRFGGRTMFISVTLASIVPVLAVGAAGAAGSYPLLLVCGFFLGIAGTIFAVGIPFANNWYDPARRGFATGVFGMGMVGTALSAFFTPRFVSWFGLFATHAIVAVALALTAALCLVLMHNAPRFQPNTDPVLPKLRAALRLPVTWEMSFLYAVVFGGFVAFSNYLPTYIKTIYGFSAVDAGARTAGFALAAVLARPIGGALSDRIPPKFVVVASFAGTALLALVAVFQPPPDVWSAATFITLAIFLGIGTGGVFAWVSHRAPAGTVGSVTGIVAAAGGLGGYFPPLVMGATYDAVDNDYTVGLLLLVATALIALVFTATRLHVHERDSIGEPG</sequence>
<dbReference type="OrthoDB" id="9771451at2"/>
<proteinExistence type="inferred from homology"/>
<gene>
    <name evidence="9" type="ORF">BTO20_08775</name>
</gene>
<keyword evidence="3 7" id="KW-0812">Transmembrane</keyword>
<keyword evidence="4 7" id="KW-1133">Transmembrane helix</keyword>
<feature type="transmembrane region" description="Helical" evidence="7">
    <location>
        <begin position="51"/>
        <end position="69"/>
    </location>
</feature>
<dbReference type="CDD" id="cd17341">
    <property type="entry name" value="MFS_NRT2_like"/>
    <property type="match status" value="1"/>
</dbReference>
<feature type="transmembrane region" description="Helical" evidence="7">
    <location>
        <begin position="305"/>
        <end position="329"/>
    </location>
</feature>
<evidence type="ECO:0000256" key="3">
    <source>
        <dbReference type="ARBA" id="ARBA00022692"/>
    </source>
</evidence>
<dbReference type="PROSITE" id="PS50850">
    <property type="entry name" value="MFS"/>
    <property type="match status" value="1"/>
</dbReference>
<keyword evidence="5" id="KW-0534">Nitrate assimilation</keyword>
<feature type="transmembrane region" description="Helical" evidence="7">
    <location>
        <begin position="211"/>
        <end position="233"/>
    </location>
</feature>
<feature type="transmembrane region" description="Helical" evidence="7">
    <location>
        <begin position="140"/>
        <end position="159"/>
    </location>
</feature>
<dbReference type="InterPro" id="IPR011701">
    <property type="entry name" value="MFS"/>
</dbReference>
<feature type="transmembrane region" description="Helical" evidence="7">
    <location>
        <begin position="371"/>
        <end position="390"/>
    </location>
</feature>
<dbReference type="RefSeq" id="WP_087075081.1">
    <property type="nucleotide sequence ID" value="NZ_CP020809.1"/>
</dbReference>
<comment type="subcellular location">
    <subcellularLocation>
        <location evidence="1">Cell membrane</location>
        <topology evidence="1">Multi-pass membrane protein</topology>
    </subcellularLocation>
</comment>
<dbReference type="GO" id="GO:0005886">
    <property type="term" value="C:plasma membrane"/>
    <property type="evidence" value="ECO:0007669"/>
    <property type="project" value="UniProtKB-SubCell"/>
</dbReference>
<name>A0A1Y0C0E4_9MYCO</name>
<dbReference type="Pfam" id="PF07690">
    <property type="entry name" value="MFS_1"/>
    <property type="match status" value="1"/>
</dbReference>
<evidence type="ECO:0000313" key="10">
    <source>
        <dbReference type="Proteomes" id="UP000195331"/>
    </source>
</evidence>
<feature type="domain" description="Major facilitator superfamily (MFS) profile" evidence="8">
    <location>
        <begin position="1"/>
        <end position="397"/>
    </location>
</feature>
<evidence type="ECO:0000256" key="4">
    <source>
        <dbReference type="ARBA" id="ARBA00022989"/>
    </source>
</evidence>
<feature type="transmembrane region" description="Helical" evidence="7">
    <location>
        <begin position="107"/>
        <end position="128"/>
    </location>
</feature>
<feature type="transmembrane region" description="Helical" evidence="7">
    <location>
        <begin position="12"/>
        <end position="31"/>
    </location>
</feature>
<dbReference type="KEGG" id="mdx:BTO20_08775"/>
<dbReference type="InterPro" id="IPR020846">
    <property type="entry name" value="MFS_dom"/>
</dbReference>
<dbReference type="GO" id="GO:0015112">
    <property type="term" value="F:nitrate transmembrane transporter activity"/>
    <property type="evidence" value="ECO:0007669"/>
    <property type="project" value="InterPro"/>
</dbReference>
<evidence type="ECO:0000256" key="6">
    <source>
        <dbReference type="ARBA" id="ARBA00023136"/>
    </source>
</evidence>
<dbReference type="GO" id="GO:0042128">
    <property type="term" value="P:nitrate assimilation"/>
    <property type="evidence" value="ECO:0007669"/>
    <property type="project" value="UniProtKB-KW"/>
</dbReference>
<dbReference type="Gene3D" id="1.20.1250.20">
    <property type="entry name" value="MFS general substrate transporter like domains"/>
    <property type="match status" value="2"/>
</dbReference>
<dbReference type="InterPro" id="IPR044772">
    <property type="entry name" value="NO3_transporter"/>
</dbReference>
<dbReference type="InterPro" id="IPR036259">
    <property type="entry name" value="MFS_trans_sf"/>
</dbReference>
<feature type="transmembrane region" description="Helical" evidence="7">
    <location>
        <begin position="341"/>
        <end position="359"/>
    </location>
</feature>
<dbReference type="AlphaFoldDB" id="A0A1Y0C0E4"/>
<evidence type="ECO:0000259" key="8">
    <source>
        <dbReference type="PROSITE" id="PS50850"/>
    </source>
</evidence>
<dbReference type="EMBL" id="CP020809">
    <property type="protein sequence ID" value="ART68661.1"/>
    <property type="molecule type" value="Genomic_DNA"/>
</dbReference>
<dbReference type="SUPFAM" id="SSF103473">
    <property type="entry name" value="MFS general substrate transporter"/>
    <property type="match status" value="1"/>
</dbReference>
<reference evidence="9 10" key="1">
    <citation type="submission" date="2017-04" db="EMBL/GenBank/DDBJ databases">
        <title>Whole Genome Sequence of 1,4-Dioxane Degrading Bacterium Mycobacterium dioxanotrophicus PH-06.</title>
        <authorList>
            <person name="He Y."/>
        </authorList>
    </citation>
    <scope>NUCLEOTIDE SEQUENCE [LARGE SCALE GENOMIC DNA]</scope>
    <source>
        <strain evidence="9 10">PH-06</strain>
    </source>
</reference>
<evidence type="ECO:0000313" key="9">
    <source>
        <dbReference type="EMBL" id="ART68661.1"/>
    </source>
</evidence>
<keyword evidence="6 7" id="KW-0472">Membrane</keyword>
<evidence type="ECO:0000256" key="1">
    <source>
        <dbReference type="ARBA" id="ARBA00004651"/>
    </source>
</evidence>
<feature type="transmembrane region" description="Helical" evidence="7">
    <location>
        <begin position="165"/>
        <end position="190"/>
    </location>
</feature>
<dbReference type="Proteomes" id="UP000195331">
    <property type="component" value="Chromosome"/>
</dbReference>
<dbReference type="PANTHER" id="PTHR23515">
    <property type="entry name" value="HIGH-AFFINITY NITRATE TRANSPORTER 2.3"/>
    <property type="match status" value="1"/>
</dbReference>
<evidence type="ECO:0000256" key="2">
    <source>
        <dbReference type="ARBA" id="ARBA00008432"/>
    </source>
</evidence>
<keyword evidence="10" id="KW-1185">Reference proteome</keyword>
<evidence type="ECO:0000256" key="7">
    <source>
        <dbReference type="SAM" id="Phobius"/>
    </source>
</evidence>